<evidence type="ECO:0000313" key="1">
    <source>
        <dbReference type="EMBL" id="KAK1432508.1"/>
    </source>
</evidence>
<dbReference type="EMBL" id="JAUHHV010000002">
    <property type="protein sequence ID" value="KAK1432508.1"/>
    <property type="molecule type" value="Genomic_DNA"/>
</dbReference>
<comment type="caution">
    <text evidence="1">The sequence shown here is derived from an EMBL/GenBank/DDBJ whole genome shotgun (WGS) entry which is preliminary data.</text>
</comment>
<name>A0AAD8L0W5_TARER</name>
<accession>A0AAD8L0W5</accession>
<keyword evidence="2" id="KW-1185">Reference proteome</keyword>
<dbReference type="AlphaFoldDB" id="A0AAD8L0W5"/>
<dbReference type="Proteomes" id="UP001229421">
    <property type="component" value="Unassembled WGS sequence"/>
</dbReference>
<sequence length="77" mass="8825">MGQIAKCRVYPLYFVSLLEIVSAIYEKEPELLSGNDVLWTFVTFSGEDHSEFQTLVAFLKMLSALLLLNIQVVVQEW</sequence>
<protein>
    <submittedName>
        <fullName evidence="1">Uncharacterized protein</fullName>
    </submittedName>
</protein>
<evidence type="ECO:0000313" key="2">
    <source>
        <dbReference type="Proteomes" id="UP001229421"/>
    </source>
</evidence>
<gene>
    <name evidence="1" type="ORF">QVD17_09405</name>
</gene>
<reference evidence="1" key="1">
    <citation type="journal article" date="2023" name="bioRxiv">
        <title>Improved chromosome-level genome assembly for marigold (Tagetes erecta).</title>
        <authorList>
            <person name="Jiang F."/>
            <person name="Yuan L."/>
            <person name="Wang S."/>
            <person name="Wang H."/>
            <person name="Xu D."/>
            <person name="Wang A."/>
            <person name="Fan W."/>
        </authorList>
    </citation>
    <scope>NUCLEOTIDE SEQUENCE</scope>
    <source>
        <strain evidence="1">WSJ</strain>
        <tissue evidence="1">Leaf</tissue>
    </source>
</reference>
<proteinExistence type="predicted"/>
<organism evidence="1 2">
    <name type="scientific">Tagetes erecta</name>
    <name type="common">African marigold</name>
    <dbReference type="NCBI Taxonomy" id="13708"/>
    <lineage>
        <taxon>Eukaryota</taxon>
        <taxon>Viridiplantae</taxon>
        <taxon>Streptophyta</taxon>
        <taxon>Embryophyta</taxon>
        <taxon>Tracheophyta</taxon>
        <taxon>Spermatophyta</taxon>
        <taxon>Magnoliopsida</taxon>
        <taxon>eudicotyledons</taxon>
        <taxon>Gunneridae</taxon>
        <taxon>Pentapetalae</taxon>
        <taxon>asterids</taxon>
        <taxon>campanulids</taxon>
        <taxon>Asterales</taxon>
        <taxon>Asteraceae</taxon>
        <taxon>Asteroideae</taxon>
        <taxon>Heliantheae alliance</taxon>
        <taxon>Tageteae</taxon>
        <taxon>Tagetes</taxon>
    </lineage>
</organism>